<gene>
    <name evidence="2" type="ORF">QBC35DRAFT_475095</name>
</gene>
<evidence type="ECO:0000313" key="2">
    <source>
        <dbReference type="EMBL" id="KAK4186771.1"/>
    </source>
</evidence>
<evidence type="ECO:0000313" key="3">
    <source>
        <dbReference type="Proteomes" id="UP001302126"/>
    </source>
</evidence>
<reference evidence="2" key="1">
    <citation type="journal article" date="2023" name="Mol. Phylogenet. Evol.">
        <title>Genome-scale phylogeny and comparative genomics of the fungal order Sordariales.</title>
        <authorList>
            <person name="Hensen N."/>
            <person name="Bonometti L."/>
            <person name="Westerberg I."/>
            <person name="Brannstrom I.O."/>
            <person name="Guillou S."/>
            <person name="Cros-Aarteil S."/>
            <person name="Calhoun S."/>
            <person name="Haridas S."/>
            <person name="Kuo A."/>
            <person name="Mondo S."/>
            <person name="Pangilinan J."/>
            <person name="Riley R."/>
            <person name="LaButti K."/>
            <person name="Andreopoulos B."/>
            <person name="Lipzen A."/>
            <person name="Chen C."/>
            <person name="Yan M."/>
            <person name="Daum C."/>
            <person name="Ng V."/>
            <person name="Clum A."/>
            <person name="Steindorff A."/>
            <person name="Ohm R.A."/>
            <person name="Martin F."/>
            <person name="Silar P."/>
            <person name="Natvig D.O."/>
            <person name="Lalanne C."/>
            <person name="Gautier V."/>
            <person name="Ament-Velasquez S.L."/>
            <person name="Kruys A."/>
            <person name="Hutchinson M.I."/>
            <person name="Powell A.J."/>
            <person name="Barry K."/>
            <person name="Miller A.N."/>
            <person name="Grigoriev I.V."/>
            <person name="Debuchy R."/>
            <person name="Gladieux P."/>
            <person name="Hiltunen Thoren M."/>
            <person name="Johannesson H."/>
        </authorList>
    </citation>
    <scope>NUCLEOTIDE SEQUENCE</scope>
    <source>
        <strain evidence="2">PSN309</strain>
    </source>
</reference>
<feature type="region of interest" description="Disordered" evidence="1">
    <location>
        <begin position="633"/>
        <end position="652"/>
    </location>
</feature>
<reference evidence="2" key="2">
    <citation type="submission" date="2023-05" db="EMBL/GenBank/DDBJ databases">
        <authorList>
            <consortium name="Lawrence Berkeley National Laboratory"/>
            <person name="Steindorff A."/>
            <person name="Hensen N."/>
            <person name="Bonometti L."/>
            <person name="Westerberg I."/>
            <person name="Brannstrom I.O."/>
            <person name="Guillou S."/>
            <person name="Cros-Aarteil S."/>
            <person name="Calhoun S."/>
            <person name="Haridas S."/>
            <person name="Kuo A."/>
            <person name="Mondo S."/>
            <person name="Pangilinan J."/>
            <person name="Riley R."/>
            <person name="Labutti K."/>
            <person name="Andreopoulos B."/>
            <person name="Lipzen A."/>
            <person name="Chen C."/>
            <person name="Yanf M."/>
            <person name="Daum C."/>
            <person name="Ng V."/>
            <person name="Clum A."/>
            <person name="Ohm R."/>
            <person name="Martin F."/>
            <person name="Silar P."/>
            <person name="Natvig D."/>
            <person name="Lalanne C."/>
            <person name="Gautier V."/>
            <person name="Ament-Velasquez S.L."/>
            <person name="Kruys A."/>
            <person name="Hutchinson M.I."/>
            <person name="Powell A.J."/>
            <person name="Barry K."/>
            <person name="Miller A.N."/>
            <person name="Grigoriev I.V."/>
            <person name="Debuchy R."/>
            <person name="Gladieux P."/>
            <person name="Thoren M.H."/>
            <person name="Johannesson H."/>
        </authorList>
    </citation>
    <scope>NUCLEOTIDE SEQUENCE</scope>
    <source>
        <strain evidence="2">PSN309</strain>
    </source>
</reference>
<feature type="compositionally biased region" description="Basic and acidic residues" evidence="1">
    <location>
        <begin position="132"/>
        <end position="146"/>
    </location>
</feature>
<dbReference type="AlphaFoldDB" id="A0AAN7AFK4"/>
<feature type="region of interest" description="Disordered" evidence="1">
    <location>
        <begin position="599"/>
        <end position="628"/>
    </location>
</feature>
<feature type="compositionally biased region" description="Polar residues" evidence="1">
    <location>
        <begin position="258"/>
        <end position="294"/>
    </location>
</feature>
<organism evidence="2 3">
    <name type="scientific">Podospora australis</name>
    <dbReference type="NCBI Taxonomy" id="1536484"/>
    <lineage>
        <taxon>Eukaryota</taxon>
        <taxon>Fungi</taxon>
        <taxon>Dikarya</taxon>
        <taxon>Ascomycota</taxon>
        <taxon>Pezizomycotina</taxon>
        <taxon>Sordariomycetes</taxon>
        <taxon>Sordariomycetidae</taxon>
        <taxon>Sordariales</taxon>
        <taxon>Podosporaceae</taxon>
        <taxon>Podospora</taxon>
    </lineage>
</organism>
<accession>A0AAN7AFK4</accession>
<feature type="compositionally biased region" description="Low complexity" evidence="1">
    <location>
        <begin position="387"/>
        <end position="405"/>
    </location>
</feature>
<evidence type="ECO:0000256" key="1">
    <source>
        <dbReference type="SAM" id="MobiDB-lite"/>
    </source>
</evidence>
<dbReference type="EMBL" id="MU864415">
    <property type="protein sequence ID" value="KAK4186771.1"/>
    <property type="molecule type" value="Genomic_DNA"/>
</dbReference>
<dbReference type="Proteomes" id="UP001302126">
    <property type="component" value="Unassembled WGS sequence"/>
</dbReference>
<feature type="region of interest" description="Disordered" evidence="1">
    <location>
        <begin position="1"/>
        <end position="146"/>
    </location>
</feature>
<sequence length="816" mass="88465">MASQPPREFLDTKLQPAPLRLGRKSQTDMGNAQQQSPTRSPAKNADTLGRHAPTTFMTFLELTPPVRTTAPGLAGLLDNPSKARTQDRSRLRTEPRPVFAEGSPFGKPPRVSSTQFQPYLADHQNKPLAKQGDSKTEARKGWDPKTVTERRKVFEQTPRNDPFTAPIITRASVRSSKPVVVKHDQFISSLRASRVGEIEGHSEDAAHLTAPRPSHSRSKSNHTDLYDVSSLSRKISSGDTIRRKRHSVADLRRAFETSFQSTSKHDSVPNTPTRPTSLRTSFTASRGPEPTTTLDVKANSKSLDHTGEIKPSPSHPSLLSRALSVKTATVKPNSPKSVRQESVVTRPQGRRTLPGPPPAPYLQQWRTRRDTVPVKAGPSLPIVVSTTVAVTTRRQSSGGSSSRRSTPYPKRDDLRRKSTGSSSYIRGFQDGPGEAPSSTSGDSPVKERISLFERLSQSESRPGRAGKSLDVSTSSSSSKRDQPKRNPSKRPSASEPKRGARALRALSFTKRRESNVRDALLGASSASKFPVRLRHSIAAAKQASIKTGEEDIAGRLQDAQAGVKGKAVVWSDRLSLAPQPESTLFVRGTLWKVPHWDQNSSKVAPVSTDTANTTESNTTDSSSSSAELVKKTIDRPPTLFHASSSKSGRILPDRKSYGALENKTSWDTNTTATLADPVLDLTGAVVTTNASVHSIESNVPSVIHKNLTSPAQNTPTITIAEPPRRRSLHPTSWGRKAGDAWKKSVVGPVLSPEPAHATKGDSAGRRHTFSWGKRAAAAAMGISRRLKERRATSLAAKQGSRSREGSSAGVVTPHDD</sequence>
<proteinExistence type="predicted"/>
<name>A0AAN7AFK4_9PEZI</name>
<feature type="compositionally biased region" description="Low complexity" evidence="1">
    <location>
        <begin position="607"/>
        <end position="627"/>
    </location>
</feature>
<feature type="region of interest" description="Disordered" evidence="1">
    <location>
        <begin position="784"/>
        <end position="816"/>
    </location>
</feature>
<feature type="region of interest" description="Disordered" evidence="1">
    <location>
        <begin position="258"/>
        <end position="366"/>
    </location>
</feature>
<feature type="compositionally biased region" description="Basic and acidic residues" evidence="1">
    <location>
        <begin position="84"/>
        <end position="95"/>
    </location>
</feature>
<comment type="caution">
    <text evidence="2">The sequence shown here is derived from an EMBL/GenBank/DDBJ whole genome shotgun (WGS) entry which is preliminary data.</text>
</comment>
<protein>
    <submittedName>
        <fullName evidence="2">Uncharacterized protein</fullName>
    </submittedName>
</protein>
<feature type="region of interest" description="Disordered" evidence="1">
    <location>
        <begin position="387"/>
        <end position="501"/>
    </location>
</feature>
<feature type="compositionally biased region" description="Polar residues" evidence="1">
    <location>
        <begin position="326"/>
        <end position="345"/>
    </location>
</feature>
<keyword evidence="3" id="KW-1185">Reference proteome</keyword>
<feature type="region of interest" description="Disordered" evidence="1">
    <location>
        <begin position="201"/>
        <end position="225"/>
    </location>
</feature>
<feature type="compositionally biased region" description="Polar residues" evidence="1">
    <location>
        <begin position="27"/>
        <end position="41"/>
    </location>
</feature>